<dbReference type="Pfam" id="PF00358">
    <property type="entry name" value="PTS_EIIA_1"/>
    <property type="match status" value="1"/>
</dbReference>
<name>A0A7V7UUU4_9BACI</name>
<dbReference type="PANTHER" id="PTHR45008:SF1">
    <property type="entry name" value="PTS SYSTEM GLUCOSE-SPECIFIC EIIA COMPONENT"/>
    <property type="match status" value="1"/>
</dbReference>
<dbReference type="NCBIfam" id="TIGR00830">
    <property type="entry name" value="PTBA"/>
    <property type="match status" value="1"/>
</dbReference>
<evidence type="ECO:0000256" key="3">
    <source>
        <dbReference type="ARBA" id="ARBA00022597"/>
    </source>
</evidence>
<evidence type="ECO:0000256" key="6">
    <source>
        <dbReference type="ARBA" id="ARBA00022777"/>
    </source>
</evidence>
<dbReference type="GO" id="GO:0009401">
    <property type="term" value="P:phosphoenolpyruvate-dependent sugar phosphotransferase system"/>
    <property type="evidence" value="ECO:0007669"/>
    <property type="project" value="UniProtKB-KW"/>
</dbReference>
<evidence type="ECO:0000259" key="7">
    <source>
        <dbReference type="PROSITE" id="PS51093"/>
    </source>
</evidence>
<comment type="subcellular location">
    <subcellularLocation>
        <location evidence="1">Cytoplasm</location>
    </subcellularLocation>
</comment>
<dbReference type="SUPFAM" id="SSF51261">
    <property type="entry name" value="Duplicated hybrid motif"/>
    <property type="match status" value="1"/>
</dbReference>
<gene>
    <name evidence="8" type="ORF">F7732_15070</name>
</gene>
<keyword evidence="5" id="KW-0598">Phosphotransferase system</keyword>
<dbReference type="Proteomes" id="UP000441354">
    <property type="component" value="Unassembled WGS sequence"/>
</dbReference>
<dbReference type="GO" id="GO:0016301">
    <property type="term" value="F:kinase activity"/>
    <property type="evidence" value="ECO:0007669"/>
    <property type="project" value="UniProtKB-KW"/>
</dbReference>
<evidence type="ECO:0000256" key="2">
    <source>
        <dbReference type="ARBA" id="ARBA00022448"/>
    </source>
</evidence>
<evidence type="ECO:0000256" key="5">
    <source>
        <dbReference type="ARBA" id="ARBA00022683"/>
    </source>
</evidence>
<evidence type="ECO:0000256" key="1">
    <source>
        <dbReference type="ARBA" id="ARBA00004496"/>
    </source>
</evidence>
<sequence>MFGLFNKKKKDGFVSPAAGTIKSIDQVNDETFSQKIMGDGFAIAPSATQVFSPVDAVVDFVFKTNHAVGLKTEDGKEILIHVGVDTVNLEGKGFTSHIQDGQKVKQGDLLLTIDFDLIKELVPSTDIILIFTSGEACKVNNPNEKVEAQQENIVELTK</sequence>
<dbReference type="EMBL" id="WBOT01000004">
    <property type="protein sequence ID" value="KAB2331979.1"/>
    <property type="molecule type" value="Genomic_DNA"/>
</dbReference>
<dbReference type="RefSeq" id="WP_151574835.1">
    <property type="nucleotide sequence ID" value="NZ_WBOT01000004.1"/>
</dbReference>
<dbReference type="GO" id="GO:0005737">
    <property type="term" value="C:cytoplasm"/>
    <property type="evidence" value="ECO:0007669"/>
    <property type="project" value="UniProtKB-SubCell"/>
</dbReference>
<feature type="domain" description="PTS EIIA type-1" evidence="7">
    <location>
        <begin position="29"/>
        <end position="133"/>
    </location>
</feature>
<evidence type="ECO:0000313" key="9">
    <source>
        <dbReference type="Proteomes" id="UP000441354"/>
    </source>
</evidence>
<keyword evidence="6" id="KW-0418">Kinase</keyword>
<reference evidence="8 9" key="1">
    <citation type="journal article" date="2014" name="Arch. Microbiol.">
        <title>Bacillus mesophilum sp. nov., strain IITR-54T, a novel 4-chlorobiphenyl dechlorinating bacterium.</title>
        <authorList>
            <person name="Manickam N."/>
            <person name="Singh N.K."/>
            <person name="Bajaj A."/>
            <person name="Kumar R.M."/>
            <person name="Kaur G."/>
            <person name="Kaur N."/>
            <person name="Bala M."/>
            <person name="Kumar A."/>
            <person name="Mayilraj S."/>
        </authorList>
    </citation>
    <scope>NUCLEOTIDE SEQUENCE [LARGE SCALE GENOMIC DNA]</scope>
    <source>
        <strain evidence="8 9">IITR-54</strain>
    </source>
</reference>
<keyword evidence="2" id="KW-0813">Transport</keyword>
<dbReference type="OrthoDB" id="92465at2"/>
<accession>A0A7V7UUU4</accession>
<keyword evidence="9" id="KW-1185">Reference proteome</keyword>
<keyword evidence="3 8" id="KW-0762">Sugar transport</keyword>
<dbReference type="PROSITE" id="PS51093">
    <property type="entry name" value="PTS_EIIA_TYPE_1"/>
    <property type="match status" value="1"/>
</dbReference>
<dbReference type="PROSITE" id="PS00371">
    <property type="entry name" value="PTS_EIIA_TYPE_1_HIS"/>
    <property type="match status" value="1"/>
</dbReference>
<proteinExistence type="predicted"/>
<organism evidence="8 9">
    <name type="scientific">Bacillus mesophilum</name>
    <dbReference type="NCBI Taxonomy" id="1071718"/>
    <lineage>
        <taxon>Bacteria</taxon>
        <taxon>Bacillati</taxon>
        <taxon>Bacillota</taxon>
        <taxon>Bacilli</taxon>
        <taxon>Bacillales</taxon>
        <taxon>Bacillaceae</taxon>
        <taxon>Bacillus</taxon>
    </lineage>
</organism>
<dbReference type="Gene3D" id="2.70.70.10">
    <property type="entry name" value="Glucose Permease (Domain IIA)"/>
    <property type="match status" value="1"/>
</dbReference>
<dbReference type="InterPro" id="IPR050890">
    <property type="entry name" value="PTS_EIIA_component"/>
</dbReference>
<dbReference type="InterPro" id="IPR001127">
    <property type="entry name" value="PTS_EIIA_1_perm"/>
</dbReference>
<dbReference type="AlphaFoldDB" id="A0A7V7UUU4"/>
<protein>
    <submittedName>
        <fullName evidence="8">PTS glucose transporter subunit IIA</fullName>
    </submittedName>
</protein>
<evidence type="ECO:0000256" key="4">
    <source>
        <dbReference type="ARBA" id="ARBA00022679"/>
    </source>
</evidence>
<evidence type="ECO:0000313" key="8">
    <source>
        <dbReference type="EMBL" id="KAB2331979.1"/>
    </source>
</evidence>
<dbReference type="InterPro" id="IPR011055">
    <property type="entry name" value="Dup_hybrid_motif"/>
</dbReference>
<dbReference type="PANTHER" id="PTHR45008">
    <property type="entry name" value="PTS SYSTEM GLUCOSE-SPECIFIC EIIA COMPONENT"/>
    <property type="match status" value="1"/>
</dbReference>
<comment type="caution">
    <text evidence="8">The sequence shown here is derived from an EMBL/GenBank/DDBJ whole genome shotgun (WGS) entry which is preliminary data.</text>
</comment>
<keyword evidence="4" id="KW-0808">Transferase</keyword>
<dbReference type="FunFam" id="2.70.70.10:FF:000001">
    <property type="entry name" value="PTS system glucose-specific IIA component"/>
    <property type="match status" value="1"/>
</dbReference>